<keyword evidence="1" id="KW-0812">Transmembrane</keyword>
<feature type="transmembrane region" description="Helical" evidence="1">
    <location>
        <begin position="64"/>
        <end position="88"/>
    </location>
</feature>
<keyword evidence="3" id="KW-1185">Reference proteome</keyword>
<organism evidence="2 3">
    <name type="scientific">Cellulosimicrobium funkei</name>
    <dbReference type="NCBI Taxonomy" id="264251"/>
    <lineage>
        <taxon>Bacteria</taxon>
        <taxon>Bacillati</taxon>
        <taxon>Actinomycetota</taxon>
        <taxon>Actinomycetes</taxon>
        <taxon>Micrococcales</taxon>
        <taxon>Promicromonosporaceae</taxon>
        <taxon>Cellulosimicrobium</taxon>
    </lineage>
</organism>
<feature type="transmembrane region" description="Helical" evidence="1">
    <location>
        <begin position="94"/>
        <end position="111"/>
    </location>
</feature>
<keyword evidence="1" id="KW-0472">Membrane</keyword>
<comment type="caution">
    <text evidence="2">The sequence shown here is derived from an EMBL/GenBank/DDBJ whole genome shotgun (WGS) entry which is preliminary data.</text>
</comment>
<evidence type="ECO:0000256" key="1">
    <source>
        <dbReference type="SAM" id="Phobius"/>
    </source>
</evidence>
<dbReference type="EMBL" id="JNBQ01000046">
    <property type="protein sequence ID" value="KLN33093.1"/>
    <property type="molecule type" value="Genomic_DNA"/>
</dbReference>
<proteinExistence type="predicted"/>
<evidence type="ECO:0000313" key="2">
    <source>
        <dbReference type="EMBL" id="KLN33093.1"/>
    </source>
</evidence>
<dbReference type="AlphaFoldDB" id="A0A0H2KIT0"/>
<gene>
    <name evidence="2" type="ORF">FB00_19320</name>
</gene>
<dbReference type="PATRIC" id="fig|264251.5.peg.3915"/>
<protein>
    <submittedName>
        <fullName evidence="2">Uncharacterized protein</fullName>
    </submittedName>
</protein>
<keyword evidence="1" id="KW-1133">Transmembrane helix</keyword>
<evidence type="ECO:0000313" key="3">
    <source>
        <dbReference type="Proteomes" id="UP000035265"/>
    </source>
</evidence>
<accession>A0A0H2KIT0</accession>
<reference evidence="2 3" key="1">
    <citation type="submission" date="2014-05" db="EMBL/GenBank/DDBJ databases">
        <title>Cellulosimicrobium funkei U11 genome.</title>
        <authorList>
            <person name="Hu C."/>
            <person name="Gong Y."/>
            <person name="Wan W."/>
            <person name="Jiang M."/>
        </authorList>
    </citation>
    <scope>NUCLEOTIDE SEQUENCE [LARGE SCALE GENOMIC DNA]</scope>
    <source>
        <strain evidence="2 3">U11</strain>
    </source>
</reference>
<sequence>MGSMETTLEWREARYEALDVRVTLVLVGLGGLLLFGWMLVRLLLRLRGRGPKLQVNGPKGRILFQLTAGLVCVNAFLLGIGILGGSYAAYEDRALASLCVVLAVLWLWGWIEYEFAKPGLLVIPEARHIAGARSRPRPGGNRS</sequence>
<feature type="transmembrane region" description="Helical" evidence="1">
    <location>
        <begin position="20"/>
        <end position="44"/>
    </location>
</feature>
<name>A0A0H2KIT0_9MICO</name>
<dbReference type="Proteomes" id="UP000035265">
    <property type="component" value="Unassembled WGS sequence"/>
</dbReference>